<comment type="caution">
    <text evidence="10">The sequence shown here is derived from an EMBL/GenBank/DDBJ whole genome shotgun (WGS) entry which is preliminary data.</text>
</comment>
<evidence type="ECO:0000256" key="7">
    <source>
        <dbReference type="ARBA" id="ARBA00023295"/>
    </source>
</evidence>
<keyword evidence="7 9" id="KW-0326">Glycosidase</keyword>
<evidence type="ECO:0000256" key="9">
    <source>
        <dbReference type="RuleBase" id="RU361175"/>
    </source>
</evidence>
<dbReference type="InterPro" id="IPR017736">
    <property type="entry name" value="Glyco_hydro_1_beta-glucosidase"/>
</dbReference>
<dbReference type="InterPro" id="IPR001360">
    <property type="entry name" value="Glyco_hydro_1"/>
</dbReference>
<keyword evidence="4 9" id="KW-0378">Hydrolase</keyword>
<accession>A0ABW0XFL4</accession>
<evidence type="ECO:0000313" key="10">
    <source>
        <dbReference type="EMBL" id="MFC5666910.1"/>
    </source>
</evidence>
<keyword evidence="11" id="KW-1185">Reference proteome</keyword>
<dbReference type="PANTHER" id="PTHR10353">
    <property type="entry name" value="GLYCOSYL HYDROLASE"/>
    <property type="match status" value="1"/>
</dbReference>
<evidence type="ECO:0000256" key="2">
    <source>
        <dbReference type="ARBA" id="ARBA00010838"/>
    </source>
</evidence>
<protein>
    <recommendedName>
        <fullName evidence="3 9">Beta-glucosidase</fullName>
        <ecNumber evidence="3 9">3.2.1.21</ecNumber>
    </recommendedName>
</protein>
<reference evidence="11" key="1">
    <citation type="journal article" date="2019" name="Int. J. Syst. Evol. Microbiol.">
        <title>The Global Catalogue of Microorganisms (GCM) 10K type strain sequencing project: providing services to taxonomists for standard genome sequencing and annotation.</title>
        <authorList>
            <consortium name="The Broad Institute Genomics Platform"/>
            <consortium name="The Broad Institute Genome Sequencing Center for Infectious Disease"/>
            <person name="Wu L."/>
            <person name="Ma J."/>
        </authorList>
    </citation>
    <scope>NUCLEOTIDE SEQUENCE [LARGE SCALE GENOMIC DNA]</scope>
    <source>
        <strain evidence="11">CGMCC 4.1437</strain>
    </source>
</reference>
<sequence length="452" mass="49554">MPDRFDLPAGFRWGVSTAAYQIEGAVTEDGRGPSIWDTFTARPGTVRDGHTGAVACDHYHRYPEDIELMRGLGLDGYRFSIAWPRIQPTGTGPANPAGLAFYDRLVDALLDAGITPLPTLFHWDLPQALEDTGGWLNRDTAHRFADYTTLVADRLGDRVPAWITLNEPFVHMAYGYAFGIHAPGRALMLDALPTAHHQLLAHGLAAALLAERGLDVLIANNLTPVRPASPSPADLAATTAYDALHNRLFTDPLLLGHYPDLSAYGITDDLAGTVHPGDLDLIAATPLTGLGVNYYNPTHIAAPTDPGLPFTLVDIPDAPRTAFDWPIVPEGLPELLHTLHTRYGPALPPITITENGCSTTDPLDDQSRITYLSTHLDALATATTQGIDIRGYYTWSLLDNFEWAEGYHQPFGLVHVDFETQKRTPKASYTWYRDLIAVHRARWSKEGSVTFP</sequence>
<comment type="similarity">
    <text evidence="2 9">Belongs to the glycosyl hydrolase 1 family.</text>
</comment>
<dbReference type="Gene3D" id="3.20.20.80">
    <property type="entry name" value="Glycosidases"/>
    <property type="match status" value="1"/>
</dbReference>
<dbReference type="NCBIfam" id="TIGR03356">
    <property type="entry name" value="BGL"/>
    <property type="match status" value="1"/>
</dbReference>
<gene>
    <name evidence="10" type="ORF">ACFP3U_28570</name>
</gene>
<evidence type="ECO:0000256" key="8">
    <source>
        <dbReference type="ARBA" id="ARBA00023326"/>
    </source>
</evidence>
<dbReference type="InterPro" id="IPR033132">
    <property type="entry name" value="GH_1_N_CS"/>
</dbReference>
<proteinExistence type="inferred from homology"/>
<dbReference type="InterPro" id="IPR017853">
    <property type="entry name" value="GH"/>
</dbReference>
<dbReference type="EMBL" id="JBHSOF010000047">
    <property type="protein sequence ID" value="MFC5666910.1"/>
    <property type="molecule type" value="Genomic_DNA"/>
</dbReference>
<organism evidence="10 11">
    <name type="scientific">Kitasatospora misakiensis</name>
    <dbReference type="NCBI Taxonomy" id="67330"/>
    <lineage>
        <taxon>Bacteria</taxon>
        <taxon>Bacillati</taxon>
        <taxon>Actinomycetota</taxon>
        <taxon>Actinomycetes</taxon>
        <taxon>Kitasatosporales</taxon>
        <taxon>Streptomycetaceae</taxon>
        <taxon>Kitasatospora</taxon>
    </lineage>
</organism>
<evidence type="ECO:0000256" key="6">
    <source>
        <dbReference type="ARBA" id="ARBA00023277"/>
    </source>
</evidence>
<keyword evidence="8" id="KW-0624">Polysaccharide degradation</keyword>
<evidence type="ECO:0000313" key="11">
    <source>
        <dbReference type="Proteomes" id="UP001595975"/>
    </source>
</evidence>
<dbReference type="PRINTS" id="PR00131">
    <property type="entry name" value="GLHYDRLASE1"/>
</dbReference>
<dbReference type="EC" id="3.2.1.21" evidence="3 9"/>
<evidence type="ECO:0000256" key="5">
    <source>
        <dbReference type="ARBA" id="ARBA00023001"/>
    </source>
</evidence>
<keyword evidence="6" id="KW-0119">Carbohydrate metabolism</keyword>
<name>A0ABW0XFL4_9ACTN</name>
<dbReference type="PANTHER" id="PTHR10353:SF36">
    <property type="entry name" value="LP05116P"/>
    <property type="match status" value="1"/>
</dbReference>
<evidence type="ECO:0000256" key="4">
    <source>
        <dbReference type="ARBA" id="ARBA00022801"/>
    </source>
</evidence>
<comment type="catalytic activity">
    <reaction evidence="1 9">
        <text>Hydrolysis of terminal, non-reducing beta-D-glucosyl residues with release of beta-D-glucose.</text>
        <dbReference type="EC" id="3.2.1.21"/>
    </reaction>
</comment>
<dbReference type="RefSeq" id="WP_380228598.1">
    <property type="nucleotide sequence ID" value="NZ_JBHSOF010000047.1"/>
</dbReference>
<evidence type="ECO:0000256" key="1">
    <source>
        <dbReference type="ARBA" id="ARBA00000448"/>
    </source>
</evidence>
<dbReference type="PROSITE" id="PS00653">
    <property type="entry name" value="GLYCOSYL_HYDROL_F1_2"/>
    <property type="match status" value="1"/>
</dbReference>
<evidence type="ECO:0000256" key="3">
    <source>
        <dbReference type="ARBA" id="ARBA00012744"/>
    </source>
</evidence>
<dbReference type="Pfam" id="PF00232">
    <property type="entry name" value="Glyco_hydro_1"/>
    <property type="match status" value="1"/>
</dbReference>
<dbReference type="GO" id="GO:0008422">
    <property type="term" value="F:beta-glucosidase activity"/>
    <property type="evidence" value="ECO:0007669"/>
    <property type="project" value="UniProtKB-EC"/>
</dbReference>
<dbReference type="SUPFAM" id="SSF51445">
    <property type="entry name" value="(Trans)glycosidases"/>
    <property type="match status" value="1"/>
</dbReference>
<keyword evidence="5" id="KW-0136">Cellulose degradation</keyword>
<dbReference type="Proteomes" id="UP001595975">
    <property type="component" value="Unassembled WGS sequence"/>
</dbReference>